<dbReference type="Proteomes" id="UP000467700">
    <property type="component" value="Unassembled WGS sequence"/>
</dbReference>
<dbReference type="EMBL" id="CACVBS010000037">
    <property type="protein sequence ID" value="CAA7262975.1"/>
    <property type="molecule type" value="Genomic_DNA"/>
</dbReference>
<gene>
    <name evidence="1" type="ORF">AAE3_LOCUS5104</name>
</gene>
<protein>
    <submittedName>
        <fullName evidence="1">Uncharacterized protein</fullName>
    </submittedName>
</protein>
<proteinExistence type="predicted"/>
<organism evidence="1 2">
    <name type="scientific">Cyclocybe aegerita</name>
    <name type="common">Black poplar mushroom</name>
    <name type="synonym">Agrocybe aegerita</name>
    <dbReference type="NCBI Taxonomy" id="1973307"/>
    <lineage>
        <taxon>Eukaryota</taxon>
        <taxon>Fungi</taxon>
        <taxon>Dikarya</taxon>
        <taxon>Basidiomycota</taxon>
        <taxon>Agaricomycotina</taxon>
        <taxon>Agaricomycetes</taxon>
        <taxon>Agaricomycetidae</taxon>
        <taxon>Agaricales</taxon>
        <taxon>Agaricineae</taxon>
        <taxon>Bolbitiaceae</taxon>
        <taxon>Cyclocybe</taxon>
    </lineage>
</organism>
<sequence>MASKPNMAFGIARRTKSTGAYLQELFGFKDNVFRSHAGGCPVLYSFDEVKYLEHNPDGSPFQDRTMVGRDGYLLKEGVRERHRVIIGTPSSQSGPYSRYRLVE</sequence>
<evidence type="ECO:0000313" key="2">
    <source>
        <dbReference type="Proteomes" id="UP000467700"/>
    </source>
</evidence>
<dbReference type="AlphaFoldDB" id="A0A8S0VRC3"/>
<accession>A0A8S0VRC3</accession>
<comment type="caution">
    <text evidence="1">The sequence shown here is derived from an EMBL/GenBank/DDBJ whole genome shotgun (WGS) entry which is preliminary data.</text>
</comment>
<reference evidence="1 2" key="1">
    <citation type="submission" date="2020-01" db="EMBL/GenBank/DDBJ databases">
        <authorList>
            <person name="Gupta K D."/>
        </authorList>
    </citation>
    <scope>NUCLEOTIDE SEQUENCE [LARGE SCALE GENOMIC DNA]</scope>
</reference>
<evidence type="ECO:0000313" key="1">
    <source>
        <dbReference type="EMBL" id="CAA7262975.1"/>
    </source>
</evidence>
<keyword evidence="2" id="KW-1185">Reference proteome</keyword>
<name>A0A8S0VRC3_CYCAE</name>